<evidence type="ECO:0000313" key="2">
    <source>
        <dbReference type="EMBL" id="TFI56501.1"/>
    </source>
</evidence>
<evidence type="ECO:0000313" key="3">
    <source>
        <dbReference type="Proteomes" id="UP000298213"/>
    </source>
</evidence>
<keyword evidence="3" id="KW-1185">Reference proteome</keyword>
<dbReference type="EMBL" id="SPDV01000071">
    <property type="protein sequence ID" value="TFI56501.1"/>
    <property type="molecule type" value="Genomic_DNA"/>
</dbReference>
<proteinExistence type="predicted"/>
<protein>
    <submittedName>
        <fullName evidence="2">Uncharacterized protein</fullName>
    </submittedName>
</protein>
<reference evidence="2 3" key="1">
    <citation type="submission" date="2019-03" db="EMBL/GenBank/DDBJ databases">
        <title>Genome sequence of Sphingomonas sp. 17J27-24.</title>
        <authorList>
            <person name="Kim M."/>
            <person name="Maeng S."/>
            <person name="Sathiyaraj S."/>
        </authorList>
    </citation>
    <scope>NUCLEOTIDE SEQUENCE [LARGE SCALE GENOMIC DNA]</scope>
    <source>
        <strain evidence="2 3">17J27-24</strain>
    </source>
</reference>
<dbReference type="RefSeq" id="WP_135090355.1">
    <property type="nucleotide sequence ID" value="NZ_SPDV01000071.1"/>
</dbReference>
<accession>A0A4Y8ZKH2</accession>
<feature type="region of interest" description="Disordered" evidence="1">
    <location>
        <begin position="153"/>
        <end position="213"/>
    </location>
</feature>
<organism evidence="2 3">
    <name type="scientific">Sphingomonas parva</name>
    <dbReference type="NCBI Taxonomy" id="2555898"/>
    <lineage>
        <taxon>Bacteria</taxon>
        <taxon>Pseudomonadati</taxon>
        <taxon>Pseudomonadota</taxon>
        <taxon>Alphaproteobacteria</taxon>
        <taxon>Sphingomonadales</taxon>
        <taxon>Sphingomonadaceae</taxon>
        <taxon>Sphingomonas</taxon>
    </lineage>
</organism>
<evidence type="ECO:0000256" key="1">
    <source>
        <dbReference type="SAM" id="MobiDB-lite"/>
    </source>
</evidence>
<gene>
    <name evidence="2" type="ORF">E2493_19825</name>
</gene>
<dbReference type="AlphaFoldDB" id="A0A4Y8ZKH2"/>
<dbReference type="Proteomes" id="UP000298213">
    <property type="component" value="Unassembled WGS sequence"/>
</dbReference>
<feature type="compositionally biased region" description="Low complexity" evidence="1">
    <location>
        <begin position="184"/>
        <end position="200"/>
    </location>
</feature>
<sequence>MFALTIALALAAQAAPQPAGSDDIVVTGERLTRETARRYVNDVSRPVDGQLPTFRNPVCPEVIGLAAEQGSVIVERVRKVAQHVGVKLAKPGCAANLRIVVVPDSQAFVAELREQKPHFFSGMEHSEMERLMSDQRPALAWNAVQLQNEDGHVFASNGAGRNSFSRMPPNRVTSGDASQAADMPRGGSAPARCGRGPPRSSSRRRSRRSCNPT</sequence>
<dbReference type="OrthoDB" id="7218943at2"/>
<comment type="caution">
    <text evidence="2">The sequence shown here is derived from an EMBL/GenBank/DDBJ whole genome shotgun (WGS) entry which is preliminary data.</text>
</comment>
<feature type="compositionally biased region" description="Basic residues" evidence="1">
    <location>
        <begin position="201"/>
        <end position="213"/>
    </location>
</feature>
<name>A0A4Y8ZKH2_9SPHN</name>
<feature type="compositionally biased region" description="Polar residues" evidence="1">
    <location>
        <begin position="159"/>
        <end position="177"/>
    </location>
</feature>